<proteinExistence type="predicted"/>
<reference evidence="2 3" key="1">
    <citation type="submission" date="2018-08" db="EMBL/GenBank/DDBJ databases">
        <title>Diversity &amp; Physiological Properties of Lignin-Decomposing Actinobacteria from Soil.</title>
        <authorList>
            <person name="Roh S.G."/>
            <person name="Kim S.B."/>
        </authorList>
    </citation>
    <scope>NUCLEOTIDE SEQUENCE [LARGE SCALE GENOMIC DNA]</scope>
    <source>
        <strain evidence="2 3">MMS17-GH009</strain>
    </source>
</reference>
<accession>A0A372ZIR8</accession>
<dbReference type="EMBL" id="QVIG01000004">
    <property type="protein sequence ID" value="RGD55402.1"/>
    <property type="molecule type" value="Genomic_DNA"/>
</dbReference>
<evidence type="ECO:0000313" key="3">
    <source>
        <dbReference type="Proteomes" id="UP000263377"/>
    </source>
</evidence>
<dbReference type="Proteomes" id="UP000263377">
    <property type="component" value="Unassembled WGS sequence"/>
</dbReference>
<protein>
    <submittedName>
        <fullName evidence="2">Uncharacterized protein</fullName>
    </submittedName>
</protein>
<dbReference type="RefSeq" id="WP_117493143.1">
    <property type="nucleotide sequence ID" value="NZ_QVIG01000004.1"/>
</dbReference>
<keyword evidence="3" id="KW-1185">Reference proteome</keyword>
<evidence type="ECO:0000313" key="2">
    <source>
        <dbReference type="EMBL" id="RGD55402.1"/>
    </source>
</evidence>
<feature type="region of interest" description="Disordered" evidence="1">
    <location>
        <begin position="62"/>
        <end position="96"/>
    </location>
</feature>
<sequence>MNNDPGLSYEDVVSPEHLAEEERVLHEQAYQDLAGWHEEGLFTDEELAAEVAVLDAFGAERGYPRPDWPDWPASPAVEPESWDLTPPVPESPGMTADQLGTAVDAAVGAAEVGPPAVAPAVEMPAPSQSIALDVPEIGEIGYQ</sequence>
<comment type="caution">
    <text evidence="2">The sequence shown here is derived from an EMBL/GenBank/DDBJ whole genome shotgun (WGS) entry which is preliminary data.</text>
</comment>
<dbReference type="AlphaFoldDB" id="A0A372ZIR8"/>
<gene>
    <name evidence="2" type="ORF">DR950_41810</name>
</gene>
<name>A0A372ZIR8_9ACTN</name>
<evidence type="ECO:0000256" key="1">
    <source>
        <dbReference type="SAM" id="MobiDB-lite"/>
    </source>
</evidence>
<organism evidence="2 3">
    <name type="scientific">Kitasatospora xanthocidica</name>
    <dbReference type="NCBI Taxonomy" id="83382"/>
    <lineage>
        <taxon>Bacteria</taxon>
        <taxon>Bacillati</taxon>
        <taxon>Actinomycetota</taxon>
        <taxon>Actinomycetes</taxon>
        <taxon>Kitasatosporales</taxon>
        <taxon>Streptomycetaceae</taxon>
        <taxon>Kitasatospora</taxon>
    </lineage>
</organism>